<dbReference type="PANTHER" id="PTHR42912">
    <property type="entry name" value="METHYLTRANSFERASE"/>
    <property type="match status" value="1"/>
</dbReference>
<dbReference type="SUPFAM" id="SSF53335">
    <property type="entry name" value="S-adenosyl-L-methionine-dependent methyltransferases"/>
    <property type="match status" value="1"/>
</dbReference>
<protein>
    <submittedName>
        <fullName evidence="2">Methyltransferase-like protein 7B</fullName>
    </submittedName>
</protein>
<dbReference type="InterPro" id="IPR050508">
    <property type="entry name" value="Methyltransf_Superfamily"/>
</dbReference>
<proteinExistence type="predicted"/>
<name>A0AAD5XW35_9FUNG</name>
<evidence type="ECO:0000313" key="3">
    <source>
        <dbReference type="Proteomes" id="UP001211065"/>
    </source>
</evidence>
<keyword evidence="3" id="KW-1185">Reference proteome</keyword>
<dbReference type="AlphaFoldDB" id="A0AAD5XW35"/>
<reference evidence="2" key="1">
    <citation type="submission" date="2020-05" db="EMBL/GenBank/DDBJ databases">
        <title>Phylogenomic resolution of chytrid fungi.</title>
        <authorList>
            <person name="Stajich J.E."/>
            <person name="Amses K."/>
            <person name="Simmons R."/>
            <person name="Seto K."/>
            <person name="Myers J."/>
            <person name="Bonds A."/>
            <person name="Quandt C.A."/>
            <person name="Barry K."/>
            <person name="Liu P."/>
            <person name="Grigoriev I."/>
            <person name="Longcore J.E."/>
            <person name="James T.Y."/>
        </authorList>
    </citation>
    <scope>NUCLEOTIDE SEQUENCE</scope>
    <source>
        <strain evidence="2">JEL0476</strain>
    </source>
</reference>
<dbReference type="GO" id="GO:0008757">
    <property type="term" value="F:S-adenosylmethionine-dependent methyltransferase activity"/>
    <property type="evidence" value="ECO:0007669"/>
    <property type="project" value="InterPro"/>
</dbReference>
<dbReference type="PANTHER" id="PTHR42912:SF80">
    <property type="entry name" value="METHYLTRANSFERASE DOMAIN-CONTAINING PROTEIN"/>
    <property type="match status" value="1"/>
</dbReference>
<dbReference type="Pfam" id="PF08241">
    <property type="entry name" value="Methyltransf_11"/>
    <property type="match status" value="1"/>
</dbReference>
<dbReference type="EMBL" id="JADGJW010000245">
    <property type="protein sequence ID" value="KAJ3221194.1"/>
    <property type="molecule type" value="Genomic_DNA"/>
</dbReference>
<keyword evidence="2" id="KW-0808">Transferase</keyword>
<keyword evidence="2" id="KW-0489">Methyltransferase</keyword>
<dbReference type="InterPro" id="IPR029063">
    <property type="entry name" value="SAM-dependent_MTases_sf"/>
</dbReference>
<dbReference type="InterPro" id="IPR013216">
    <property type="entry name" value="Methyltransf_11"/>
</dbReference>
<dbReference type="Gene3D" id="3.40.50.150">
    <property type="entry name" value="Vaccinia Virus protein VP39"/>
    <property type="match status" value="1"/>
</dbReference>
<comment type="caution">
    <text evidence="2">The sequence shown here is derived from an EMBL/GenBank/DDBJ whole genome shotgun (WGS) entry which is preliminary data.</text>
</comment>
<evidence type="ECO:0000313" key="2">
    <source>
        <dbReference type="EMBL" id="KAJ3221194.1"/>
    </source>
</evidence>
<organism evidence="2 3">
    <name type="scientific">Clydaea vesicula</name>
    <dbReference type="NCBI Taxonomy" id="447962"/>
    <lineage>
        <taxon>Eukaryota</taxon>
        <taxon>Fungi</taxon>
        <taxon>Fungi incertae sedis</taxon>
        <taxon>Chytridiomycota</taxon>
        <taxon>Chytridiomycota incertae sedis</taxon>
        <taxon>Chytridiomycetes</taxon>
        <taxon>Lobulomycetales</taxon>
        <taxon>Lobulomycetaceae</taxon>
        <taxon>Clydaea</taxon>
    </lineage>
</organism>
<feature type="domain" description="Methyltransferase type 11" evidence="1">
    <location>
        <begin position="61"/>
        <end position="164"/>
    </location>
</feature>
<dbReference type="CDD" id="cd02440">
    <property type="entry name" value="AdoMet_MTases"/>
    <property type="match status" value="1"/>
</dbReference>
<evidence type="ECO:0000259" key="1">
    <source>
        <dbReference type="Pfam" id="PF08241"/>
    </source>
</evidence>
<dbReference type="Proteomes" id="UP001211065">
    <property type="component" value="Unassembled WGS sequence"/>
</dbReference>
<dbReference type="GO" id="GO:0032259">
    <property type="term" value="P:methylation"/>
    <property type="evidence" value="ECO:0007669"/>
    <property type="project" value="UniProtKB-KW"/>
</dbReference>
<sequence>MDLHDIHQPSKQKSLIKDSQIHLQFSNLAKTYDNQVDWDEMMMRLGKRRKDLLNRAKGRVLEISCGTGRNLKYYNKENIEKLYLSDNNKEMLSKTWEKCESLFNKDINNKVIDNEIHVMENDDLKFSDNSFDSVVDTFGLCSCKDPVVTLKEMKRVCKKDGEILLLEHGRANGFFKEFIDKILDKSSIDHATDWGCWWNRDIENLVKEAGLIVKEYHRYNFGTTYYIVCSKDWITIISVTPVVIWLTYGMYERFYLKKPRQVLYDENGDPVIVMTAKHKRS</sequence>
<accession>A0AAD5XW35</accession>
<gene>
    <name evidence="2" type="primary">METTL7B</name>
    <name evidence="2" type="ORF">HK099_003699</name>
</gene>